<keyword evidence="3" id="KW-1185">Reference proteome</keyword>
<dbReference type="RefSeq" id="WP_197919931.1">
    <property type="nucleotide sequence ID" value="NZ_CAWPTA010000006.1"/>
</dbReference>
<dbReference type="Proteomes" id="UP000602442">
    <property type="component" value="Unassembled WGS sequence"/>
</dbReference>
<dbReference type="Gene3D" id="3.40.50.150">
    <property type="entry name" value="Vaccinia Virus protein VP39"/>
    <property type="match status" value="1"/>
</dbReference>
<proteinExistence type="predicted"/>
<gene>
    <name evidence="2" type="ORF">I5L03_01460</name>
</gene>
<keyword evidence="2" id="KW-0489">Methyltransferase</keyword>
<evidence type="ECO:0000259" key="1">
    <source>
        <dbReference type="Pfam" id="PF08241"/>
    </source>
</evidence>
<dbReference type="SUPFAM" id="SSF53335">
    <property type="entry name" value="S-adenosyl-L-methionine-dependent methyltransferases"/>
    <property type="match status" value="1"/>
</dbReference>
<organism evidence="2 3">
    <name type="scientific">Aurantiacibacter sediminis</name>
    <dbReference type="NCBI Taxonomy" id="2793064"/>
    <lineage>
        <taxon>Bacteria</taxon>
        <taxon>Pseudomonadati</taxon>
        <taxon>Pseudomonadota</taxon>
        <taxon>Alphaproteobacteria</taxon>
        <taxon>Sphingomonadales</taxon>
        <taxon>Erythrobacteraceae</taxon>
        <taxon>Aurantiacibacter</taxon>
    </lineage>
</organism>
<dbReference type="GO" id="GO:0032259">
    <property type="term" value="P:methylation"/>
    <property type="evidence" value="ECO:0007669"/>
    <property type="project" value="UniProtKB-KW"/>
</dbReference>
<keyword evidence="2" id="KW-0808">Transferase</keyword>
<dbReference type="InterPro" id="IPR013216">
    <property type="entry name" value="Methyltransf_11"/>
</dbReference>
<evidence type="ECO:0000313" key="3">
    <source>
        <dbReference type="Proteomes" id="UP000602442"/>
    </source>
</evidence>
<dbReference type="GO" id="GO:0008168">
    <property type="term" value="F:methyltransferase activity"/>
    <property type="evidence" value="ECO:0007669"/>
    <property type="project" value="UniProtKB-KW"/>
</dbReference>
<comment type="caution">
    <text evidence="2">The sequence shown here is derived from an EMBL/GenBank/DDBJ whole genome shotgun (WGS) entry which is preliminary data.</text>
</comment>
<reference evidence="2 3" key="1">
    <citation type="submission" date="2020-11" db="EMBL/GenBank/DDBJ databases">
        <title>Erythrobacter sediminis sp. nov., a marine bacterium from a tidal flat of Garorim Bay.</title>
        <authorList>
            <person name="Kim D."/>
            <person name="Yoo Y."/>
            <person name="Kim J.-J."/>
        </authorList>
    </citation>
    <scope>NUCLEOTIDE SEQUENCE [LARGE SCALE GENOMIC DNA]</scope>
    <source>
        <strain evidence="2 3">JGD-13</strain>
    </source>
</reference>
<dbReference type="EMBL" id="JAEANY010000001">
    <property type="protein sequence ID" value="MBH5321249.1"/>
    <property type="molecule type" value="Genomic_DNA"/>
</dbReference>
<dbReference type="Pfam" id="PF08241">
    <property type="entry name" value="Methyltransf_11"/>
    <property type="match status" value="1"/>
</dbReference>
<name>A0ABS0MZV6_9SPHN</name>
<protein>
    <submittedName>
        <fullName evidence="2">Methyltransferase domain-containing protein</fullName>
    </submittedName>
</protein>
<dbReference type="InterPro" id="IPR029063">
    <property type="entry name" value="SAM-dependent_MTases_sf"/>
</dbReference>
<sequence>MRFKKAIGRALPYPLIEHGRRFLYRGSRKCPVCENSVRRFLDYGYGFDVLERLQVVGGRRRERDVCPVCHSSARERLIWFWLSQKGEGFRFPPHIRIAHFAPEKALSRRLSQAAPSGYAAYDLDPSRYRHLSGVKYADLSDLPIESASVDLLVCNHVLEHVPDLKKALSEIMRVMAERATAVLQVPIALALDETIELPPESSGREREEKLGQDDHLRLFSLNSYMHGLKSAGLQVEPYSAFDDDPEAARAWQLDPAEVLFTCRK</sequence>
<evidence type="ECO:0000313" key="2">
    <source>
        <dbReference type="EMBL" id="MBH5321249.1"/>
    </source>
</evidence>
<accession>A0ABS0MZV6</accession>
<feature type="domain" description="Methyltransferase type 11" evidence="1">
    <location>
        <begin position="134"/>
        <end position="178"/>
    </location>
</feature>